<feature type="region of interest" description="Disordered" evidence="1">
    <location>
        <begin position="107"/>
        <end position="127"/>
    </location>
</feature>
<dbReference type="Proteomes" id="UP001310594">
    <property type="component" value="Unassembled WGS sequence"/>
</dbReference>
<name>A0AAN8A1U9_9PEZI</name>
<gene>
    <name evidence="2" type="ORF">LTR97_007788</name>
</gene>
<evidence type="ECO:0000256" key="1">
    <source>
        <dbReference type="SAM" id="MobiDB-lite"/>
    </source>
</evidence>
<feature type="compositionally biased region" description="Basic and acidic residues" evidence="1">
    <location>
        <begin position="118"/>
        <end position="127"/>
    </location>
</feature>
<sequence>MAAKPPSCRSIAWKRLCGKELTPADKEFEERRREIAKQQRLIREERAVESRRDNIRNGRPSCASECHNRSEHQCEVMQMDRQHDELMKKLGELEAKIERLGACRCNGGSFGNDSVLASKKEKSERWP</sequence>
<proteinExistence type="predicted"/>
<protein>
    <submittedName>
        <fullName evidence="2">Uncharacterized protein</fullName>
    </submittedName>
</protein>
<reference evidence="2" key="1">
    <citation type="submission" date="2023-08" db="EMBL/GenBank/DDBJ databases">
        <title>Black Yeasts Isolated from many extreme environments.</title>
        <authorList>
            <person name="Coleine C."/>
            <person name="Stajich J.E."/>
            <person name="Selbmann L."/>
        </authorList>
    </citation>
    <scope>NUCLEOTIDE SEQUENCE</scope>
    <source>
        <strain evidence="2">CCFEE 5810</strain>
    </source>
</reference>
<accession>A0AAN8A1U9</accession>
<comment type="caution">
    <text evidence="2">The sequence shown here is derived from an EMBL/GenBank/DDBJ whole genome shotgun (WGS) entry which is preliminary data.</text>
</comment>
<evidence type="ECO:0000313" key="3">
    <source>
        <dbReference type="Proteomes" id="UP001310594"/>
    </source>
</evidence>
<evidence type="ECO:0000313" key="2">
    <source>
        <dbReference type="EMBL" id="KAK5696486.1"/>
    </source>
</evidence>
<dbReference type="AlphaFoldDB" id="A0AAN8A1U9"/>
<dbReference type="EMBL" id="JAVRQU010000012">
    <property type="protein sequence ID" value="KAK5696486.1"/>
    <property type="molecule type" value="Genomic_DNA"/>
</dbReference>
<organism evidence="2 3">
    <name type="scientific">Elasticomyces elasticus</name>
    <dbReference type="NCBI Taxonomy" id="574655"/>
    <lineage>
        <taxon>Eukaryota</taxon>
        <taxon>Fungi</taxon>
        <taxon>Dikarya</taxon>
        <taxon>Ascomycota</taxon>
        <taxon>Pezizomycotina</taxon>
        <taxon>Dothideomycetes</taxon>
        <taxon>Dothideomycetidae</taxon>
        <taxon>Mycosphaerellales</taxon>
        <taxon>Teratosphaeriaceae</taxon>
        <taxon>Elasticomyces</taxon>
    </lineage>
</organism>